<evidence type="ECO:0000259" key="4">
    <source>
        <dbReference type="Pfam" id="PF12804"/>
    </source>
</evidence>
<dbReference type="PANTHER" id="PTHR43584:SF8">
    <property type="entry name" value="N-ACETYLMURAMATE ALPHA-1-PHOSPHATE URIDYLYLTRANSFERASE"/>
    <property type="match status" value="1"/>
</dbReference>
<dbReference type="GO" id="GO:0016779">
    <property type="term" value="F:nucleotidyltransferase activity"/>
    <property type="evidence" value="ECO:0007669"/>
    <property type="project" value="UniProtKB-KW"/>
</dbReference>
<dbReference type="Gene3D" id="3.90.550.10">
    <property type="entry name" value="Spore Coat Polysaccharide Biosynthesis Protein SpsA, Chain A"/>
    <property type="match status" value="1"/>
</dbReference>
<keyword evidence="6" id="KW-1185">Reference proteome</keyword>
<evidence type="ECO:0000313" key="6">
    <source>
        <dbReference type="Proteomes" id="UP001208041"/>
    </source>
</evidence>
<evidence type="ECO:0000256" key="3">
    <source>
        <dbReference type="ARBA" id="ARBA00022842"/>
    </source>
</evidence>
<accession>A0AAE3J396</accession>
<sequence length="229" mass="24856">MPDALMLFTAGKGTRMGSLTRDLPKPLIKVAGRPLVDHALDLVSPMPELRVVANLHTHADKLEAHLSQSSLVLSDERDALLETGGGLRKAIPLLNSSPVFTLNSDAVWKGPNPLECLKSAWDPNKMDALLLLIPSENAIGHMGSGDFALENDSRISRGGPYVYTGAQIIKTERLDEIEEDAFSLNALWDILIQSDRVFGTVYSGSWCDVGRPENIALAENMLRGNADVS</sequence>
<gene>
    <name evidence="5" type="ORF">OH136_13800</name>
</gene>
<proteinExistence type="predicted"/>
<dbReference type="Proteomes" id="UP001208041">
    <property type="component" value="Unassembled WGS sequence"/>
</dbReference>
<dbReference type="InterPro" id="IPR025877">
    <property type="entry name" value="MobA-like_NTP_Trfase"/>
</dbReference>
<dbReference type="CDD" id="cd06422">
    <property type="entry name" value="NTP_transferase_like_1"/>
    <property type="match status" value="1"/>
</dbReference>
<evidence type="ECO:0000256" key="2">
    <source>
        <dbReference type="ARBA" id="ARBA00022695"/>
    </source>
</evidence>
<reference evidence="5" key="1">
    <citation type="submission" date="2022-10" db="EMBL/GenBank/DDBJ databases">
        <authorList>
            <person name="Yue Y."/>
        </authorList>
    </citation>
    <scope>NUCLEOTIDE SEQUENCE</scope>
    <source>
        <strain evidence="5">Z654</strain>
    </source>
</reference>
<keyword evidence="3" id="KW-0460">Magnesium</keyword>
<dbReference type="SUPFAM" id="SSF53448">
    <property type="entry name" value="Nucleotide-diphospho-sugar transferases"/>
    <property type="match status" value="1"/>
</dbReference>
<name>A0AAE3J396_9RHOB</name>
<evidence type="ECO:0000313" key="5">
    <source>
        <dbReference type="EMBL" id="MCV6825631.1"/>
    </source>
</evidence>
<dbReference type="RefSeq" id="WP_263954562.1">
    <property type="nucleotide sequence ID" value="NZ_JAOYFC010000003.1"/>
</dbReference>
<dbReference type="AlphaFoldDB" id="A0AAE3J396"/>
<organism evidence="5 6">
    <name type="scientific">Halocynthiibacter halioticoli</name>
    <dbReference type="NCBI Taxonomy" id="2986804"/>
    <lineage>
        <taxon>Bacteria</taxon>
        <taxon>Pseudomonadati</taxon>
        <taxon>Pseudomonadota</taxon>
        <taxon>Alphaproteobacteria</taxon>
        <taxon>Rhodobacterales</taxon>
        <taxon>Paracoccaceae</taxon>
        <taxon>Halocynthiibacter</taxon>
    </lineage>
</organism>
<evidence type="ECO:0000256" key="1">
    <source>
        <dbReference type="ARBA" id="ARBA00022679"/>
    </source>
</evidence>
<dbReference type="InterPro" id="IPR029044">
    <property type="entry name" value="Nucleotide-diphossugar_trans"/>
</dbReference>
<dbReference type="Pfam" id="PF12804">
    <property type="entry name" value="NTP_transf_3"/>
    <property type="match status" value="1"/>
</dbReference>
<keyword evidence="2" id="KW-0548">Nucleotidyltransferase</keyword>
<protein>
    <submittedName>
        <fullName evidence="5">Nucleotidyltransferase family protein</fullName>
    </submittedName>
</protein>
<dbReference type="EMBL" id="JAOYFC010000003">
    <property type="protein sequence ID" value="MCV6825631.1"/>
    <property type="molecule type" value="Genomic_DNA"/>
</dbReference>
<feature type="domain" description="MobA-like NTP transferase" evidence="4">
    <location>
        <begin position="9"/>
        <end position="129"/>
    </location>
</feature>
<dbReference type="InterPro" id="IPR050065">
    <property type="entry name" value="GlmU-like"/>
</dbReference>
<comment type="caution">
    <text evidence="5">The sequence shown here is derived from an EMBL/GenBank/DDBJ whole genome shotgun (WGS) entry which is preliminary data.</text>
</comment>
<keyword evidence="1" id="KW-0808">Transferase</keyword>
<dbReference type="PANTHER" id="PTHR43584">
    <property type="entry name" value="NUCLEOTIDYL TRANSFERASE"/>
    <property type="match status" value="1"/>
</dbReference>